<dbReference type="GO" id="GO:0031388">
    <property type="term" value="P:organic acid phosphorylation"/>
    <property type="evidence" value="ECO:0007669"/>
    <property type="project" value="UniProtKB-UniRule"/>
</dbReference>
<reference evidence="5 6" key="1">
    <citation type="submission" date="2016-03" db="EMBL/GenBank/DDBJ databases">
        <title>Pediococcus and Lactobacillus from brewery environment - whole genome sequencing and assembly.</title>
        <authorList>
            <person name="Behr J."/>
            <person name="Geissler A.J."/>
            <person name="Vogel R.F."/>
        </authorList>
    </citation>
    <scope>NUCLEOTIDE SEQUENCE [LARGE SCALE GENOMIC DNA]</scope>
    <source>
        <strain evidence="5 6">TMW 1.1989</strain>
    </source>
</reference>
<evidence type="ECO:0000256" key="3">
    <source>
        <dbReference type="ARBA" id="ARBA00022777"/>
    </source>
</evidence>
<dbReference type="NCBIfam" id="TIGR00045">
    <property type="entry name" value="glycerate kinase"/>
    <property type="match status" value="1"/>
</dbReference>
<dbReference type="GO" id="GO:0008887">
    <property type="term" value="F:glycerate kinase activity"/>
    <property type="evidence" value="ECO:0007669"/>
    <property type="project" value="UniProtKB-UniRule"/>
</dbReference>
<dbReference type="EMBL" id="CP014873">
    <property type="protein sequence ID" value="ANK61675.1"/>
    <property type="molecule type" value="Genomic_DNA"/>
</dbReference>
<proteinExistence type="inferred from homology"/>
<keyword evidence="2 4" id="KW-0808">Transferase</keyword>
<comment type="similarity">
    <text evidence="1 4">Belongs to the glycerate kinase type-1 family.</text>
</comment>
<evidence type="ECO:0000256" key="4">
    <source>
        <dbReference type="PIRNR" id="PIRNR006078"/>
    </source>
</evidence>
<dbReference type="PANTHER" id="PTHR21599">
    <property type="entry name" value="GLYCERATE KINASE"/>
    <property type="match status" value="1"/>
</dbReference>
<dbReference type="Gene3D" id="3.40.50.10350">
    <property type="entry name" value="Glycerate kinase, domain 1"/>
    <property type="match status" value="1"/>
</dbReference>
<dbReference type="Gene3D" id="3.90.1510.10">
    <property type="entry name" value="Glycerate kinase, domain 2"/>
    <property type="match status" value="1"/>
</dbReference>
<dbReference type="AlphaFoldDB" id="A0A192GZZ4"/>
<dbReference type="InterPro" id="IPR018197">
    <property type="entry name" value="Glycerate_kinase_RE-like"/>
</dbReference>
<dbReference type="STRING" id="375175.AYR53_02185"/>
<gene>
    <name evidence="5" type="ORF">AYR53_02185</name>
</gene>
<keyword evidence="6" id="KW-1185">Reference proteome</keyword>
<dbReference type="GeneID" id="42981044"/>
<evidence type="ECO:0000256" key="2">
    <source>
        <dbReference type="ARBA" id="ARBA00022679"/>
    </source>
</evidence>
<dbReference type="InterPro" id="IPR018193">
    <property type="entry name" value="Glyc_kinase_flavodox-like_fold"/>
</dbReference>
<dbReference type="RefSeq" id="WP_068226064.1">
    <property type="nucleotide sequence ID" value="NZ_CP014623.1"/>
</dbReference>
<dbReference type="InterPro" id="IPR036129">
    <property type="entry name" value="Glycerate_kinase_sf"/>
</dbReference>
<dbReference type="KEGG" id="lbt:AYR52_11135"/>
<evidence type="ECO:0000256" key="1">
    <source>
        <dbReference type="ARBA" id="ARBA00006284"/>
    </source>
</evidence>
<sequence>MTNILIAADSFKGSATSQEIGNYIQTGIQRLAPNVSTTILPVADGGEGTLASLLKQGGTLETATVTGPLGKSVTANYGRLDNKTAIIEVAQVLGLPLVGPIKKPFQATSFGLGELIKLVLKQDVQRIYIALGGSAINDAGLGMLQALGGHFTDKYGQEVGPGLTGLQQLAQIDLSQLDPRLQQITITGLSDVTNPLTGKNGATFVYGRQKGLTREQLPQCDQLVANFAKLASRATNTQKQAIPGAGAAGGLGFALLTFTHATLRSGAQEILRLLDFKTAASTADLVITGEGRMDGQSQNGKLPLIVSQIAKEFQKPVIAIVGSRAFDLKQPTTIDLIISTVIEPQSLEKTIAQTKSLVTLAGENAWRAFNLK</sequence>
<accession>A0A192GZZ4</accession>
<dbReference type="Pfam" id="PF02595">
    <property type="entry name" value="Gly_kinase"/>
    <property type="match status" value="1"/>
</dbReference>
<dbReference type="PIRSF" id="PIRSF006078">
    <property type="entry name" value="GlxK"/>
    <property type="match status" value="1"/>
</dbReference>
<protein>
    <submittedName>
        <fullName evidence="5">Uncharacterized protein</fullName>
    </submittedName>
</protein>
<dbReference type="PANTHER" id="PTHR21599:SF0">
    <property type="entry name" value="GLYCERATE KINASE"/>
    <property type="match status" value="1"/>
</dbReference>
<organism evidence="5 6">
    <name type="scientific">Loigolactobacillus backii</name>
    <dbReference type="NCBI Taxonomy" id="375175"/>
    <lineage>
        <taxon>Bacteria</taxon>
        <taxon>Bacillati</taxon>
        <taxon>Bacillota</taxon>
        <taxon>Bacilli</taxon>
        <taxon>Lactobacillales</taxon>
        <taxon>Lactobacillaceae</taxon>
        <taxon>Loigolactobacillus</taxon>
    </lineage>
</organism>
<dbReference type="SUPFAM" id="SSF110738">
    <property type="entry name" value="Glycerate kinase I"/>
    <property type="match status" value="1"/>
</dbReference>
<dbReference type="OrthoDB" id="9774290at2"/>
<name>A0A192GZZ4_9LACO</name>
<keyword evidence="3 4" id="KW-0418">Kinase</keyword>
<dbReference type="Proteomes" id="UP000078582">
    <property type="component" value="Chromosome"/>
</dbReference>
<dbReference type="InterPro" id="IPR004381">
    <property type="entry name" value="Glycerate_kinase"/>
</dbReference>
<evidence type="ECO:0000313" key="6">
    <source>
        <dbReference type="Proteomes" id="UP000078582"/>
    </source>
</evidence>
<evidence type="ECO:0000313" key="5">
    <source>
        <dbReference type="EMBL" id="ANK61675.1"/>
    </source>
</evidence>